<evidence type="ECO:0000256" key="1">
    <source>
        <dbReference type="SAM" id="MobiDB-lite"/>
    </source>
</evidence>
<organism evidence="2 3">
    <name type="scientific">Acidisoma silvae</name>
    <dbReference type="NCBI Taxonomy" id="2802396"/>
    <lineage>
        <taxon>Bacteria</taxon>
        <taxon>Pseudomonadati</taxon>
        <taxon>Pseudomonadota</taxon>
        <taxon>Alphaproteobacteria</taxon>
        <taxon>Acetobacterales</taxon>
        <taxon>Acidocellaceae</taxon>
        <taxon>Acidisoma</taxon>
    </lineage>
</organism>
<accession>A0A963YSK1</accession>
<dbReference type="EMBL" id="JAESVB010000005">
    <property type="protein sequence ID" value="MCB8876201.1"/>
    <property type="molecule type" value="Genomic_DNA"/>
</dbReference>
<dbReference type="RefSeq" id="WP_227321857.1">
    <property type="nucleotide sequence ID" value="NZ_JAESVB010000005.1"/>
</dbReference>
<feature type="region of interest" description="Disordered" evidence="1">
    <location>
        <begin position="108"/>
        <end position="132"/>
    </location>
</feature>
<reference evidence="2" key="1">
    <citation type="journal article" date="2021" name="Microorganisms">
        <title>Acidisoma silvae sp. nov. and Acidisomacellulosilytica sp. nov., Two Acidophilic Bacteria Isolated from Decaying Wood, Hydrolyzing Cellulose and Producing Poly-3-hydroxybutyrate.</title>
        <authorList>
            <person name="Mieszkin S."/>
            <person name="Pouder E."/>
            <person name="Uroz S."/>
            <person name="Simon-Colin C."/>
            <person name="Alain K."/>
        </authorList>
    </citation>
    <scope>NUCLEOTIDE SEQUENCE</scope>
    <source>
        <strain evidence="2">HW T2.11</strain>
    </source>
</reference>
<sequence length="132" mass="14000">MSFAVSIKRRVRAGIPPLIFLALAGYFAWNATRGDRGLVAQQQDRLDLQAAQVQLAHANQDVAQWQNRIQGIGGRTLDLDALDGQARSMLNLVDPADRVVMMGNGTPANGLPAADPGSVTAPVPMQPTTAGQ</sequence>
<protein>
    <submittedName>
        <fullName evidence="2">Septation inhibitor protein</fullName>
    </submittedName>
</protein>
<dbReference type="Proteomes" id="UP000708298">
    <property type="component" value="Unassembled WGS sequence"/>
</dbReference>
<evidence type="ECO:0000313" key="3">
    <source>
        <dbReference type="Proteomes" id="UP000708298"/>
    </source>
</evidence>
<keyword evidence="3" id="KW-1185">Reference proteome</keyword>
<name>A0A963YSK1_9PROT</name>
<reference evidence="2" key="2">
    <citation type="submission" date="2021-01" db="EMBL/GenBank/DDBJ databases">
        <authorList>
            <person name="Mieszkin S."/>
            <person name="Pouder E."/>
            <person name="Alain K."/>
        </authorList>
    </citation>
    <scope>NUCLEOTIDE SEQUENCE</scope>
    <source>
        <strain evidence="2">HW T2.11</strain>
    </source>
</reference>
<gene>
    <name evidence="2" type="ORF">ASILVAE211_13495</name>
</gene>
<proteinExistence type="predicted"/>
<evidence type="ECO:0000313" key="2">
    <source>
        <dbReference type="EMBL" id="MCB8876201.1"/>
    </source>
</evidence>
<dbReference type="AlphaFoldDB" id="A0A963YSK1"/>
<comment type="caution">
    <text evidence="2">The sequence shown here is derived from an EMBL/GenBank/DDBJ whole genome shotgun (WGS) entry which is preliminary data.</text>
</comment>